<feature type="domain" description="DUF218" evidence="2">
    <location>
        <begin position="51"/>
        <end position="179"/>
    </location>
</feature>
<dbReference type="Gene3D" id="3.40.50.620">
    <property type="entry name" value="HUPs"/>
    <property type="match status" value="1"/>
</dbReference>
<keyword evidence="1" id="KW-0472">Membrane</keyword>
<dbReference type="Pfam" id="PF02698">
    <property type="entry name" value="DUF218"/>
    <property type="match status" value="1"/>
</dbReference>
<keyword evidence="4" id="KW-1185">Reference proteome</keyword>
<proteinExistence type="predicted"/>
<keyword evidence="1" id="KW-0812">Transmembrane</keyword>
<name>M8DI47_9BACL</name>
<evidence type="ECO:0000256" key="1">
    <source>
        <dbReference type="SAM" id="Phobius"/>
    </source>
</evidence>
<dbReference type="CDD" id="cd06259">
    <property type="entry name" value="YdcF-like"/>
    <property type="match status" value="1"/>
</dbReference>
<dbReference type="GO" id="GO:0005886">
    <property type="term" value="C:plasma membrane"/>
    <property type="evidence" value="ECO:0007669"/>
    <property type="project" value="TreeGrafter"/>
</dbReference>
<sequence>MNPSRIKPSKSRKQRIFRILAACIVILGCWSGYLLWKIERTIQEAVPRKADVAIVLGAGVWGDRPSPGLRERLDQAVELYREGYVPYLLVTGGLGEGKTSTEAAVMRNYLVEQGVPEDRIFMEHQARDTYENLLFSKEIMQQHGLSQALVVSHDYHLARAVDMAESMEIDASPVGVKSHVLYGPYHKAREVLALTKWHLSHPF</sequence>
<dbReference type="PANTHER" id="PTHR30336:SF4">
    <property type="entry name" value="ENVELOPE BIOGENESIS FACTOR ELYC"/>
    <property type="match status" value="1"/>
</dbReference>
<dbReference type="PROSITE" id="PS51257">
    <property type="entry name" value="PROKAR_LIPOPROTEIN"/>
    <property type="match status" value="1"/>
</dbReference>
<dbReference type="AlphaFoldDB" id="M8DI47"/>
<dbReference type="InterPro" id="IPR014729">
    <property type="entry name" value="Rossmann-like_a/b/a_fold"/>
</dbReference>
<dbReference type="GO" id="GO:0000270">
    <property type="term" value="P:peptidoglycan metabolic process"/>
    <property type="evidence" value="ECO:0007669"/>
    <property type="project" value="TreeGrafter"/>
</dbReference>
<evidence type="ECO:0000259" key="2">
    <source>
        <dbReference type="Pfam" id="PF02698"/>
    </source>
</evidence>
<evidence type="ECO:0000313" key="4">
    <source>
        <dbReference type="Proteomes" id="UP000012081"/>
    </source>
</evidence>
<keyword evidence="1" id="KW-1133">Transmembrane helix</keyword>
<dbReference type="Proteomes" id="UP000012081">
    <property type="component" value="Unassembled WGS sequence"/>
</dbReference>
<comment type="caution">
    <text evidence="3">The sequence shown here is derived from an EMBL/GenBank/DDBJ whole genome shotgun (WGS) entry which is preliminary data.</text>
</comment>
<organism evidence="3 4">
    <name type="scientific">Brevibacillus borstelensis AK1</name>
    <dbReference type="NCBI Taxonomy" id="1300222"/>
    <lineage>
        <taxon>Bacteria</taxon>
        <taxon>Bacillati</taxon>
        <taxon>Bacillota</taxon>
        <taxon>Bacilli</taxon>
        <taxon>Bacillales</taxon>
        <taxon>Paenibacillaceae</taxon>
        <taxon>Brevibacillus</taxon>
    </lineage>
</organism>
<dbReference type="PANTHER" id="PTHR30336">
    <property type="entry name" value="INNER MEMBRANE PROTEIN, PROBABLE PERMEASE"/>
    <property type="match status" value="1"/>
</dbReference>
<dbReference type="PATRIC" id="fig|1300222.3.peg.2037"/>
<reference evidence="3 4" key="1">
    <citation type="submission" date="2013-03" db="EMBL/GenBank/DDBJ databases">
        <title>Assembly of a new bacterial strain Brevibacillus borstelensis AK1.</title>
        <authorList>
            <person name="Rajan I."/>
            <person name="PoliReddy D."/>
            <person name="Sugumar T."/>
            <person name="Rathinam K."/>
            <person name="Alqarawi S."/>
            <person name="Khalil A.B."/>
            <person name="Sivakumar N."/>
        </authorList>
    </citation>
    <scope>NUCLEOTIDE SEQUENCE [LARGE SCALE GENOMIC DNA]</scope>
    <source>
        <strain evidence="3 4">AK1</strain>
    </source>
</reference>
<gene>
    <name evidence="3" type="ORF">I532_09877</name>
</gene>
<dbReference type="OrthoDB" id="9782395at2"/>
<dbReference type="GO" id="GO:0043164">
    <property type="term" value="P:Gram-negative-bacterium-type cell wall biogenesis"/>
    <property type="evidence" value="ECO:0007669"/>
    <property type="project" value="TreeGrafter"/>
</dbReference>
<accession>M8DI47</accession>
<evidence type="ECO:0000313" key="3">
    <source>
        <dbReference type="EMBL" id="EMT53077.1"/>
    </source>
</evidence>
<dbReference type="InterPro" id="IPR051599">
    <property type="entry name" value="Cell_Envelope_Assoc"/>
</dbReference>
<feature type="transmembrane region" description="Helical" evidence="1">
    <location>
        <begin position="16"/>
        <end position="36"/>
    </location>
</feature>
<dbReference type="EMBL" id="APBN01000003">
    <property type="protein sequence ID" value="EMT53077.1"/>
    <property type="molecule type" value="Genomic_DNA"/>
</dbReference>
<protein>
    <recommendedName>
        <fullName evidence="2">DUF218 domain-containing protein</fullName>
    </recommendedName>
</protein>
<dbReference type="RefSeq" id="WP_003387951.1">
    <property type="nucleotide sequence ID" value="NZ_APBN01000003.1"/>
</dbReference>
<dbReference type="InterPro" id="IPR003848">
    <property type="entry name" value="DUF218"/>
</dbReference>